<dbReference type="Gene3D" id="1.10.260.40">
    <property type="entry name" value="lambda repressor-like DNA-binding domains"/>
    <property type="match status" value="1"/>
</dbReference>
<dbReference type="RefSeq" id="WP_238313777.1">
    <property type="nucleotide sequence ID" value="NZ_BPQH01000014.1"/>
</dbReference>
<feature type="region of interest" description="Disordered" evidence="1">
    <location>
        <begin position="81"/>
        <end position="114"/>
    </location>
</feature>
<reference evidence="3" key="1">
    <citation type="journal article" date="2021" name="Front. Microbiol.">
        <title>Comprehensive Comparative Genomics and Phenotyping of Methylobacterium Species.</title>
        <authorList>
            <person name="Alessa O."/>
            <person name="Ogura Y."/>
            <person name="Fujitani Y."/>
            <person name="Takami H."/>
            <person name="Hayashi T."/>
            <person name="Sahin N."/>
            <person name="Tani A."/>
        </authorList>
    </citation>
    <scope>NUCLEOTIDE SEQUENCE</scope>
    <source>
        <strain evidence="3">KCTC 52305</strain>
    </source>
</reference>
<protein>
    <recommendedName>
        <fullName evidence="2">HTH cro/C1-type domain-containing protein</fullName>
    </recommendedName>
</protein>
<name>A0ABQ4R3N9_9HYPH</name>
<evidence type="ECO:0000256" key="1">
    <source>
        <dbReference type="SAM" id="MobiDB-lite"/>
    </source>
</evidence>
<dbReference type="CDD" id="cd00093">
    <property type="entry name" value="HTH_XRE"/>
    <property type="match status" value="1"/>
</dbReference>
<dbReference type="Proteomes" id="UP001055167">
    <property type="component" value="Unassembled WGS sequence"/>
</dbReference>
<dbReference type="EMBL" id="BPQH01000014">
    <property type="protein sequence ID" value="GJD51580.1"/>
    <property type="molecule type" value="Genomic_DNA"/>
</dbReference>
<evidence type="ECO:0000313" key="3">
    <source>
        <dbReference type="EMBL" id="GJD51580.1"/>
    </source>
</evidence>
<feature type="compositionally biased region" description="Basic and acidic residues" evidence="1">
    <location>
        <begin position="91"/>
        <end position="114"/>
    </location>
</feature>
<evidence type="ECO:0000259" key="2">
    <source>
        <dbReference type="Pfam" id="PF01381"/>
    </source>
</evidence>
<dbReference type="Pfam" id="PF01381">
    <property type="entry name" value="HTH_3"/>
    <property type="match status" value="1"/>
</dbReference>
<gene>
    <name evidence="3" type="ORF">OPKNFCMD_4335</name>
</gene>
<dbReference type="InterPro" id="IPR001387">
    <property type="entry name" value="Cro/C1-type_HTH"/>
</dbReference>
<comment type="caution">
    <text evidence="3">The sequence shown here is derived from an EMBL/GenBank/DDBJ whole genome shotgun (WGS) entry which is preliminary data.</text>
</comment>
<feature type="region of interest" description="Disordered" evidence="1">
    <location>
        <begin position="1"/>
        <end position="21"/>
    </location>
</feature>
<keyword evidence="4" id="KW-1185">Reference proteome</keyword>
<sequence>MPGASAGTAGHGTGVEQVNGADDITAAQVRRARELLGWSEADLALRANVDAEAIRSFEADRYPPSREQRGAIRGALQAAGIAFTDGGTPDARLRRQDEPGDGIHPDELTTENDR</sequence>
<proteinExistence type="predicted"/>
<dbReference type="InterPro" id="IPR010982">
    <property type="entry name" value="Lambda_DNA-bd_dom_sf"/>
</dbReference>
<feature type="domain" description="HTH cro/C1-type" evidence="2">
    <location>
        <begin position="29"/>
        <end position="66"/>
    </location>
</feature>
<organism evidence="3 4">
    <name type="scientific">Methylobacterium crusticola</name>
    <dbReference type="NCBI Taxonomy" id="1697972"/>
    <lineage>
        <taxon>Bacteria</taxon>
        <taxon>Pseudomonadati</taxon>
        <taxon>Pseudomonadota</taxon>
        <taxon>Alphaproteobacteria</taxon>
        <taxon>Hyphomicrobiales</taxon>
        <taxon>Methylobacteriaceae</taxon>
        <taxon>Methylobacterium</taxon>
    </lineage>
</organism>
<accession>A0ABQ4R3N9</accession>
<dbReference type="SUPFAM" id="SSF47413">
    <property type="entry name" value="lambda repressor-like DNA-binding domains"/>
    <property type="match status" value="1"/>
</dbReference>
<reference evidence="3" key="2">
    <citation type="submission" date="2021-08" db="EMBL/GenBank/DDBJ databases">
        <authorList>
            <person name="Tani A."/>
            <person name="Ola A."/>
            <person name="Ogura Y."/>
            <person name="Katsura K."/>
            <person name="Hayashi T."/>
        </authorList>
    </citation>
    <scope>NUCLEOTIDE SEQUENCE</scope>
    <source>
        <strain evidence="3">KCTC 52305</strain>
    </source>
</reference>
<evidence type="ECO:0000313" key="4">
    <source>
        <dbReference type="Proteomes" id="UP001055167"/>
    </source>
</evidence>